<keyword evidence="3 6" id="KW-0812">Transmembrane</keyword>
<evidence type="ECO:0000259" key="7">
    <source>
        <dbReference type="Pfam" id="PF04547"/>
    </source>
</evidence>
<keyword evidence="5 6" id="KW-0472">Membrane</keyword>
<comment type="caution">
    <text evidence="6">Lacks conserved residue(s) required for the propagation of feature annotation.</text>
</comment>
<dbReference type="InterPro" id="IPR007632">
    <property type="entry name" value="Anoctamin"/>
</dbReference>
<evidence type="ECO:0000313" key="9">
    <source>
        <dbReference type="Proteomes" id="UP000053660"/>
    </source>
</evidence>
<comment type="subcellular location">
    <subcellularLocation>
        <location evidence="1 6">Membrane</location>
        <topology evidence="1 6">Multi-pass membrane protein</topology>
    </subcellularLocation>
</comment>
<protein>
    <recommendedName>
        <fullName evidence="6">Anoctamin</fullName>
    </recommendedName>
</protein>
<dbReference type="GO" id="GO:0005254">
    <property type="term" value="F:chloride channel activity"/>
    <property type="evidence" value="ECO:0007669"/>
    <property type="project" value="TreeGrafter"/>
</dbReference>
<dbReference type="PANTHER" id="PTHR12308:SF73">
    <property type="entry name" value="ANOCTAMIN"/>
    <property type="match status" value="1"/>
</dbReference>
<evidence type="ECO:0000256" key="6">
    <source>
        <dbReference type="RuleBase" id="RU280814"/>
    </source>
</evidence>
<proteinExistence type="inferred from homology"/>
<dbReference type="OrthoDB" id="296386at2759"/>
<feature type="domain" description="Anoctamin transmembrane" evidence="7">
    <location>
        <begin position="25"/>
        <end position="105"/>
    </location>
</feature>
<keyword evidence="9" id="KW-1185">Reference proteome</keyword>
<name>A0A0B1TBJ4_OESDE</name>
<feature type="transmembrane region" description="Helical" evidence="6">
    <location>
        <begin position="71"/>
        <end position="88"/>
    </location>
</feature>
<feature type="transmembrane region" description="Helical" evidence="6">
    <location>
        <begin position="28"/>
        <end position="50"/>
    </location>
</feature>
<evidence type="ECO:0000256" key="3">
    <source>
        <dbReference type="ARBA" id="ARBA00022692"/>
    </source>
</evidence>
<dbReference type="GO" id="GO:0005886">
    <property type="term" value="C:plasma membrane"/>
    <property type="evidence" value="ECO:0007669"/>
    <property type="project" value="TreeGrafter"/>
</dbReference>
<dbReference type="Proteomes" id="UP000053660">
    <property type="component" value="Unassembled WGS sequence"/>
</dbReference>
<gene>
    <name evidence="8" type="ORF">OESDEN_05115</name>
</gene>
<evidence type="ECO:0000256" key="5">
    <source>
        <dbReference type="ARBA" id="ARBA00023136"/>
    </source>
</evidence>
<keyword evidence="4 6" id="KW-1133">Transmembrane helix</keyword>
<dbReference type="PANTHER" id="PTHR12308">
    <property type="entry name" value="ANOCTAMIN"/>
    <property type="match status" value="1"/>
</dbReference>
<dbReference type="Pfam" id="PF04547">
    <property type="entry name" value="Anoctamin"/>
    <property type="match status" value="1"/>
</dbReference>
<reference evidence="8 9" key="1">
    <citation type="submission" date="2014-03" db="EMBL/GenBank/DDBJ databases">
        <title>Draft genome of the hookworm Oesophagostomum dentatum.</title>
        <authorList>
            <person name="Mitreva M."/>
        </authorList>
    </citation>
    <scope>NUCLEOTIDE SEQUENCE [LARGE SCALE GENOMIC DNA]</scope>
    <source>
        <strain evidence="8 9">OD-Hann</strain>
    </source>
</reference>
<dbReference type="EMBL" id="KN550138">
    <property type="protein sequence ID" value="KHJ94948.1"/>
    <property type="molecule type" value="Genomic_DNA"/>
</dbReference>
<organism evidence="8 9">
    <name type="scientific">Oesophagostomum dentatum</name>
    <name type="common">Nodular worm</name>
    <dbReference type="NCBI Taxonomy" id="61180"/>
    <lineage>
        <taxon>Eukaryota</taxon>
        <taxon>Metazoa</taxon>
        <taxon>Ecdysozoa</taxon>
        <taxon>Nematoda</taxon>
        <taxon>Chromadorea</taxon>
        <taxon>Rhabditida</taxon>
        <taxon>Rhabditina</taxon>
        <taxon>Rhabditomorpha</taxon>
        <taxon>Strongyloidea</taxon>
        <taxon>Strongylidae</taxon>
        <taxon>Oesophagostomum</taxon>
    </lineage>
</organism>
<evidence type="ECO:0000256" key="4">
    <source>
        <dbReference type="ARBA" id="ARBA00022989"/>
    </source>
</evidence>
<dbReference type="InterPro" id="IPR049452">
    <property type="entry name" value="Anoctamin_TM"/>
</dbReference>
<comment type="similarity">
    <text evidence="2 6">Belongs to the anoctamin family.</text>
</comment>
<accession>A0A0B1TBJ4</accession>
<sequence>MIDPKRSNYLQETPKTAKAKQLLGRIGIWLPILYFLQYAAVMTNAFIIAFTSDFCSNFFSDLMYCDIKNRFLIVIVFQNLVFILKYVFQSVIPTVPASIRVAQRRKRYVVSYVTEKGDVPYKIKHRKRARNAKLAWVVSRAKGGTGPKLIPKVGIETTDEASPST</sequence>
<evidence type="ECO:0000256" key="2">
    <source>
        <dbReference type="ARBA" id="ARBA00009671"/>
    </source>
</evidence>
<evidence type="ECO:0000256" key="1">
    <source>
        <dbReference type="ARBA" id="ARBA00004141"/>
    </source>
</evidence>
<evidence type="ECO:0000313" key="8">
    <source>
        <dbReference type="EMBL" id="KHJ94948.1"/>
    </source>
</evidence>
<dbReference type="AlphaFoldDB" id="A0A0B1TBJ4"/>